<proteinExistence type="predicted"/>
<accession>A0A9N7Z765</accession>
<feature type="region of interest" description="Disordered" evidence="1">
    <location>
        <begin position="57"/>
        <end position="80"/>
    </location>
</feature>
<keyword evidence="3" id="KW-1185">Reference proteome</keyword>
<feature type="compositionally biased region" description="Polar residues" evidence="1">
    <location>
        <begin position="69"/>
        <end position="79"/>
    </location>
</feature>
<evidence type="ECO:0000256" key="1">
    <source>
        <dbReference type="SAM" id="MobiDB-lite"/>
    </source>
</evidence>
<sequence>MFPVHIFASCGKADQDRGFELSSTPAERPPSDQKVDAESLLWVGIATLLSDGAEVQPVHPVHMDDPPRQMSTDARFQSSRTKRELVQASGVISWYLMNHTHLHLSTQPFRPSRLHTDTGKQMFGKEQSTGCQVAQHRVCVCAPCQLRLPASLNLEFGKCSSCMQLERTPDELYGHTSLLLRTNLTQTISCCVLHMRREDSQQPDLRSAALRIGLTAARLVWIKIEELRHDVDRLGSSTCVRPCICTGSDKEEK</sequence>
<organism evidence="2 3">
    <name type="scientific">Pleuronectes platessa</name>
    <name type="common">European plaice</name>
    <dbReference type="NCBI Taxonomy" id="8262"/>
    <lineage>
        <taxon>Eukaryota</taxon>
        <taxon>Metazoa</taxon>
        <taxon>Chordata</taxon>
        <taxon>Craniata</taxon>
        <taxon>Vertebrata</taxon>
        <taxon>Euteleostomi</taxon>
        <taxon>Actinopterygii</taxon>
        <taxon>Neopterygii</taxon>
        <taxon>Teleostei</taxon>
        <taxon>Neoteleostei</taxon>
        <taxon>Acanthomorphata</taxon>
        <taxon>Carangaria</taxon>
        <taxon>Pleuronectiformes</taxon>
        <taxon>Pleuronectoidei</taxon>
        <taxon>Pleuronectidae</taxon>
        <taxon>Pleuronectes</taxon>
    </lineage>
</organism>
<feature type="region of interest" description="Disordered" evidence="1">
    <location>
        <begin position="16"/>
        <end position="35"/>
    </location>
</feature>
<dbReference type="Proteomes" id="UP001153269">
    <property type="component" value="Unassembled WGS sequence"/>
</dbReference>
<gene>
    <name evidence="2" type="ORF">PLEPLA_LOCUS40691</name>
</gene>
<reference evidence="2" key="1">
    <citation type="submission" date="2020-03" db="EMBL/GenBank/DDBJ databases">
        <authorList>
            <person name="Weist P."/>
        </authorList>
    </citation>
    <scope>NUCLEOTIDE SEQUENCE</scope>
</reference>
<evidence type="ECO:0000313" key="2">
    <source>
        <dbReference type="EMBL" id="CAB1452941.1"/>
    </source>
</evidence>
<name>A0A9N7Z765_PLEPL</name>
<dbReference type="EMBL" id="CADEAL010004149">
    <property type="protein sequence ID" value="CAB1452941.1"/>
    <property type="molecule type" value="Genomic_DNA"/>
</dbReference>
<evidence type="ECO:0000313" key="3">
    <source>
        <dbReference type="Proteomes" id="UP001153269"/>
    </source>
</evidence>
<comment type="caution">
    <text evidence="2">The sequence shown here is derived from an EMBL/GenBank/DDBJ whole genome shotgun (WGS) entry which is preliminary data.</text>
</comment>
<protein>
    <submittedName>
        <fullName evidence="2">Uncharacterized protein</fullName>
    </submittedName>
</protein>
<dbReference type="AlphaFoldDB" id="A0A9N7Z765"/>